<dbReference type="InterPro" id="IPR023485">
    <property type="entry name" value="Ptyr_pPase"/>
</dbReference>
<dbReference type="InterPro" id="IPR036390">
    <property type="entry name" value="WH_DNA-bd_sf"/>
</dbReference>
<dbReference type="Gene3D" id="3.40.50.2300">
    <property type="match status" value="1"/>
</dbReference>
<dbReference type="SUPFAM" id="SSF52788">
    <property type="entry name" value="Phosphotyrosine protein phosphatases I"/>
    <property type="match status" value="1"/>
</dbReference>
<dbReference type="InterPro" id="IPR036388">
    <property type="entry name" value="WH-like_DNA-bd_sf"/>
</dbReference>
<proteinExistence type="predicted"/>
<dbReference type="InterPro" id="IPR036196">
    <property type="entry name" value="Ptyr_pPase_sf"/>
</dbReference>
<dbReference type="AlphaFoldDB" id="A0A553JY50"/>
<evidence type="ECO:0000259" key="1">
    <source>
        <dbReference type="SMART" id="SM00226"/>
    </source>
</evidence>
<evidence type="ECO:0000313" key="4">
    <source>
        <dbReference type="Proteomes" id="UP000317638"/>
    </source>
</evidence>
<dbReference type="CDD" id="cd00090">
    <property type="entry name" value="HTH_ARSR"/>
    <property type="match status" value="1"/>
</dbReference>
<dbReference type="InterPro" id="IPR011991">
    <property type="entry name" value="ArsR-like_HTH"/>
</dbReference>
<reference evidence="3 4" key="1">
    <citation type="submission" date="2019-07" db="EMBL/GenBank/DDBJ databases">
        <authorList>
            <person name="Zhou L.-Y."/>
        </authorList>
    </citation>
    <scope>NUCLEOTIDE SEQUENCE [LARGE SCALE GENOMIC DNA]</scope>
    <source>
        <strain evidence="3 4">YIM 101269</strain>
    </source>
</reference>
<dbReference type="Pfam" id="PF12840">
    <property type="entry name" value="HTH_20"/>
    <property type="match status" value="1"/>
</dbReference>
<dbReference type="SMART" id="SM00418">
    <property type="entry name" value="HTH_ARSR"/>
    <property type="match status" value="1"/>
</dbReference>
<gene>
    <name evidence="3" type="ORF">FOJ82_12530</name>
</gene>
<dbReference type="SMART" id="SM00226">
    <property type="entry name" value="LMWPc"/>
    <property type="match status" value="1"/>
</dbReference>
<accession>A0A553JY50</accession>
<dbReference type="Gene3D" id="1.10.10.10">
    <property type="entry name" value="Winged helix-like DNA-binding domain superfamily/Winged helix DNA-binding domain"/>
    <property type="match status" value="1"/>
</dbReference>
<protein>
    <submittedName>
        <fullName evidence="3">Helix-turn-helix domain-containing protein</fullName>
    </submittedName>
</protein>
<sequence length="233" mass="25231">MSNGGGAVDLVEVHAALADPLRLAVAQYLYDTDETPGRLGERFSVPSNLLAHHLGVLAAAGVVTRRRSEHDGRRQYLQLSHFEPMVRQLVGVGIGARPQPERVLFVCTRNSARSKLASALWRRHSLLPSADAGTAPATAPHHTANAVAERLGLSLDRAMRDVERARRPGDLVVTVCDHVQETWDHDGPGLHWSVPDPVPGGAEADFVGAAETLEARISILAPQFQKESSHDQH</sequence>
<comment type="caution">
    <text evidence="3">The sequence shown here is derived from an EMBL/GenBank/DDBJ whole genome shotgun (WGS) entry which is preliminary data.</text>
</comment>
<dbReference type="OrthoDB" id="9784339at2"/>
<keyword evidence="4" id="KW-1185">Reference proteome</keyword>
<dbReference type="EMBL" id="VKKG01000005">
    <property type="protein sequence ID" value="TRY17363.1"/>
    <property type="molecule type" value="Genomic_DNA"/>
</dbReference>
<dbReference type="InterPro" id="IPR001845">
    <property type="entry name" value="HTH_ArsR_DNA-bd_dom"/>
</dbReference>
<dbReference type="GO" id="GO:0003700">
    <property type="term" value="F:DNA-binding transcription factor activity"/>
    <property type="evidence" value="ECO:0007669"/>
    <property type="project" value="InterPro"/>
</dbReference>
<organism evidence="3 4">
    <name type="scientific">Tessaracoccus rhinocerotis</name>
    <dbReference type="NCBI Taxonomy" id="1689449"/>
    <lineage>
        <taxon>Bacteria</taxon>
        <taxon>Bacillati</taxon>
        <taxon>Actinomycetota</taxon>
        <taxon>Actinomycetes</taxon>
        <taxon>Propionibacteriales</taxon>
        <taxon>Propionibacteriaceae</taxon>
        <taxon>Tessaracoccus</taxon>
    </lineage>
</organism>
<dbReference type="Proteomes" id="UP000317638">
    <property type="component" value="Unassembled WGS sequence"/>
</dbReference>
<name>A0A553JY50_9ACTN</name>
<feature type="domain" description="HTH arsR-type" evidence="2">
    <location>
        <begin position="12"/>
        <end position="91"/>
    </location>
</feature>
<feature type="domain" description="Phosphotyrosine protein phosphatase I" evidence="1">
    <location>
        <begin position="101"/>
        <end position="223"/>
    </location>
</feature>
<dbReference type="Pfam" id="PF01451">
    <property type="entry name" value="LMWPc"/>
    <property type="match status" value="1"/>
</dbReference>
<evidence type="ECO:0000313" key="3">
    <source>
        <dbReference type="EMBL" id="TRY17363.1"/>
    </source>
</evidence>
<dbReference type="SUPFAM" id="SSF46785">
    <property type="entry name" value="Winged helix' DNA-binding domain"/>
    <property type="match status" value="1"/>
</dbReference>
<evidence type="ECO:0000259" key="2">
    <source>
        <dbReference type="SMART" id="SM00418"/>
    </source>
</evidence>